<keyword evidence="2" id="KW-1185">Reference proteome</keyword>
<dbReference type="InterPro" id="IPR029245">
    <property type="entry name" value="DUF4528"/>
</dbReference>
<evidence type="ECO:0000313" key="1">
    <source>
        <dbReference type="EMBL" id="TGZ50186.1"/>
    </source>
</evidence>
<dbReference type="EMBL" id="QBLH01002019">
    <property type="protein sequence ID" value="TGZ50186.1"/>
    <property type="molecule type" value="Genomic_DNA"/>
</dbReference>
<proteinExistence type="predicted"/>
<gene>
    <name evidence="1" type="ORF">DBV15_03603</name>
</gene>
<evidence type="ECO:0000313" key="2">
    <source>
        <dbReference type="Proteomes" id="UP000310200"/>
    </source>
</evidence>
<dbReference type="Pfam" id="PF15031">
    <property type="entry name" value="DUF4528"/>
    <property type="match status" value="2"/>
</dbReference>
<protein>
    <submittedName>
        <fullName evidence="1">Uncharacterized protein</fullName>
    </submittedName>
</protein>
<comment type="caution">
    <text evidence="1">The sequence shown here is derived from an EMBL/GenBank/DDBJ whole genome shotgun (WGS) entry which is preliminary data.</text>
</comment>
<reference evidence="1 2" key="1">
    <citation type="journal article" date="2019" name="Philos. Trans. R. Soc. Lond., B, Biol. Sci.">
        <title>Ant behaviour and brain gene expression of defending hosts depend on the ecological success of the intruding social parasite.</title>
        <authorList>
            <person name="Kaur R."/>
            <person name="Stoldt M."/>
            <person name="Jongepier E."/>
            <person name="Feldmeyer B."/>
            <person name="Menzel F."/>
            <person name="Bornberg-Bauer E."/>
            <person name="Foitzik S."/>
        </authorList>
    </citation>
    <scope>NUCLEOTIDE SEQUENCE [LARGE SCALE GENOMIC DNA]</scope>
    <source>
        <tissue evidence="1">Whole body</tissue>
    </source>
</reference>
<dbReference type="AlphaFoldDB" id="A0A4S2KLR7"/>
<dbReference type="PANTHER" id="PTHR34651">
    <property type="entry name" value="SIMILAR TO ENSANGP00000021391"/>
    <property type="match status" value="1"/>
</dbReference>
<organism evidence="1 2">
    <name type="scientific">Temnothorax longispinosus</name>
    <dbReference type="NCBI Taxonomy" id="300112"/>
    <lineage>
        <taxon>Eukaryota</taxon>
        <taxon>Metazoa</taxon>
        <taxon>Ecdysozoa</taxon>
        <taxon>Arthropoda</taxon>
        <taxon>Hexapoda</taxon>
        <taxon>Insecta</taxon>
        <taxon>Pterygota</taxon>
        <taxon>Neoptera</taxon>
        <taxon>Endopterygota</taxon>
        <taxon>Hymenoptera</taxon>
        <taxon>Apocrita</taxon>
        <taxon>Aculeata</taxon>
        <taxon>Formicoidea</taxon>
        <taxon>Formicidae</taxon>
        <taxon>Myrmicinae</taxon>
        <taxon>Temnothorax</taxon>
    </lineage>
</organism>
<feature type="non-terminal residue" evidence="1">
    <location>
        <position position="1"/>
    </location>
</feature>
<sequence length="169" mass="19119">SVYKVARHDCGTSATQVLTSYLLQTGEPPWTSYFVRYADVVNDQRGMSHFNWPAGNSNYHVLRTGCFPYIKYHCSKRPAQDLSGEDRFFKAIKILNLGSHGERVQQCDDSIIPLSNFLPPYVCTMHPGIPTLMYGLAATQLIRHREIVKTPQGDVTIYFLLPEDKGSPH</sequence>
<name>A0A4S2KLR7_9HYME</name>
<accession>A0A4S2KLR7</accession>
<dbReference type="Proteomes" id="UP000310200">
    <property type="component" value="Unassembled WGS sequence"/>
</dbReference>
<dbReference type="PANTHER" id="PTHR34651:SF1">
    <property type="entry name" value="SIMILAR TO ENSANGP00000021391"/>
    <property type="match status" value="1"/>
</dbReference>